<accession>A0ABR1VXW6</accession>
<sequence length="224" mass="24618">MQKLDASAPARRPIPIAKCSIGDDAFVLFRTARGEWYTYESSRLLAAFINTLGVLPGNRLGPDDFDLVKEKEGSQLSTKSSFSSRSSSSSSSLYAGLPEETFSSAGQENFASSSAQQPSMPHTPLLQASSDILPSLESPLFLDSDSERPITPTRELGDRWSPSSSVSTPTTISPRQLEGRISRSEPPSRPAEDRALKIRSPKAIRRRATTRKLPVRLQKLDYFK</sequence>
<proteinExistence type="predicted"/>
<dbReference type="GeneID" id="92087839"/>
<evidence type="ECO:0000256" key="1">
    <source>
        <dbReference type="SAM" id="MobiDB-lite"/>
    </source>
</evidence>
<dbReference type="Proteomes" id="UP001480595">
    <property type="component" value="Unassembled WGS sequence"/>
</dbReference>
<dbReference type="RefSeq" id="XP_066719054.1">
    <property type="nucleotide sequence ID" value="XM_066854776.1"/>
</dbReference>
<organism evidence="2 3">
    <name type="scientific">Apiospora phragmitis</name>
    <dbReference type="NCBI Taxonomy" id="2905665"/>
    <lineage>
        <taxon>Eukaryota</taxon>
        <taxon>Fungi</taxon>
        <taxon>Dikarya</taxon>
        <taxon>Ascomycota</taxon>
        <taxon>Pezizomycotina</taxon>
        <taxon>Sordariomycetes</taxon>
        <taxon>Xylariomycetidae</taxon>
        <taxon>Amphisphaeriales</taxon>
        <taxon>Apiosporaceae</taxon>
        <taxon>Apiospora</taxon>
    </lineage>
</organism>
<comment type="caution">
    <text evidence="2">The sequence shown here is derived from an EMBL/GenBank/DDBJ whole genome shotgun (WGS) entry which is preliminary data.</text>
</comment>
<reference evidence="2 3" key="1">
    <citation type="submission" date="2023-01" db="EMBL/GenBank/DDBJ databases">
        <title>Analysis of 21 Apiospora genomes using comparative genomics revels a genus with tremendous synthesis potential of carbohydrate active enzymes and secondary metabolites.</title>
        <authorList>
            <person name="Sorensen T."/>
        </authorList>
    </citation>
    <scope>NUCLEOTIDE SEQUENCE [LARGE SCALE GENOMIC DNA]</scope>
    <source>
        <strain evidence="2 3">CBS 135458</strain>
    </source>
</reference>
<feature type="compositionally biased region" description="Low complexity" evidence="1">
    <location>
        <begin position="161"/>
        <end position="174"/>
    </location>
</feature>
<protein>
    <submittedName>
        <fullName evidence="2">Uncharacterized protein</fullName>
    </submittedName>
</protein>
<dbReference type="EMBL" id="JAQQWL010000004">
    <property type="protein sequence ID" value="KAK8076095.1"/>
    <property type="molecule type" value="Genomic_DNA"/>
</dbReference>
<gene>
    <name evidence="2" type="ORF">PG994_003367</name>
</gene>
<feature type="region of interest" description="Disordered" evidence="1">
    <location>
        <begin position="106"/>
        <end position="126"/>
    </location>
</feature>
<evidence type="ECO:0000313" key="2">
    <source>
        <dbReference type="EMBL" id="KAK8076095.1"/>
    </source>
</evidence>
<feature type="compositionally biased region" description="Basic residues" evidence="1">
    <location>
        <begin position="197"/>
        <end position="211"/>
    </location>
</feature>
<name>A0ABR1VXW6_9PEZI</name>
<evidence type="ECO:0000313" key="3">
    <source>
        <dbReference type="Proteomes" id="UP001480595"/>
    </source>
</evidence>
<keyword evidence="3" id="KW-1185">Reference proteome</keyword>
<feature type="region of interest" description="Disordered" evidence="1">
    <location>
        <begin position="140"/>
        <end position="211"/>
    </location>
</feature>